<keyword evidence="3" id="KW-1185">Reference proteome</keyword>
<organism evidence="2 3">
    <name type="scientific">Caproicibacterium argilliputei</name>
    <dbReference type="NCBI Taxonomy" id="3030016"/>
    <lineage>
        <taxon>Bacteria</taxon>
        <taxon>Bacillati</taxon>
        <taxon>Bacillota</taxon>
        <taxon>Clostridia</taxon>
        <taxon>Eubacteriales</taxon>
        <taxon>Oscillospiraceae</taxon>
        <taxon>Caproicibacterium</taxon>
    </lineage>
</organism>
<feature type="transmembrane region" description="Helical" evidence="1">
    <location>
        <begin position="121"/>
        <end position="142"/>
    </location>
</feature>
<evidence type="ECO:0000256" key="1">
    <source>
        <dbReference type="SAM" id="Phobius"/>
    </source>
</evidence>
<keyword evidence="1" id="KW-0472">Membrane</keyword>
<feature type="transmembrane region" description="Helical" evidence="1">
    <location>
        <begin position="90"/>
        <end position="109"/>
    </location>
</feature>
<dbReference type="InterPro" id="IPR024529">
    <property type="entry name" value="ECF_trnsprt_substrate-spec"/>
</dbReference>
<dbReference type="KEGG" id="carl:PXC00_08710"/>
<gene>
    <name evidence="2" type="ORF">PXC00_08710</name>
</gene>
<reference evidence="3" key="3">
    <citation type="submission" date="2024-06" db="EMBL/GenBank/DDBJ databases">
        <authorList>
            <person name="Zeng C."/>
        </authorList>
    </citation>
    <scope>NUCLEOTIDE SEQUENCE [LARGE SCALE GENOMIC DNA]</scope>
    <source>
        <strain evidence="3">ZCY20-5</strain>
    </source>
</reference>
<feature type="transmembrane region" description="Helical" evidence="1">
    <location>
        <begin position="20"/>
        <end position="43"/>
    </location>
</feature>
<reference evidence="3" key="1">
    <citation type="submission" date="2024-06" db="EMBL/GenBank/DDBJ databases">
        <title>Caproicibacterium argilliputei sp. nov, a novel caproic acid producing anaerobic bacterium isolated from pit mud.</title>
        <authorList>
            <person name="Zeng C."/>
        </authorList>
    </citation>
    <scope>NUCLEOTIDE SEQUENCE [LARGE SCALE GENOMIC DNA]</scope>
    <source>
        <strain evidence="3">ZCY20-5</strain>
    </source>
</reference>
<proteinExistence type="predicted"/>
<sequence length="191" mass="20962">MHYKTDLPSLLRDSSAELKRLPSLVTAALLLALGLVLSGLGVYVTPTLRITFAFLANAVNALLFGPAVAMLTSGLGDILGYFLHPTGPYFPPYTLTAMLSGFLYGSFLYHRPIKLGRVIAAKASVTFLSNILLNTLWSSLLYGKSFLALFPLRFVKNIALLPVEIAMLFFFAKTAKKIYSATTRNFHPQQN</sequence>
<dbReference type="AlphaFoldDB" id="A0AA97H168"/>
<dbReference type="Pfam" id="PF12822">
    <property type="entry name" value="ECF_trnsprt"/>
    <property type="match status" value="1"/>
</dbReference>
<feature type="transmembrane region" description="Helical" evidence="1">
    <location>
        <begin position="50"/>
        <end position="70"/>
    </location>
</feature>
<dbReference type="Gene3D" id="1.10.1760.20">
    <property type="match status" value="1"/>
</dbReference>
<reference evidence="2 3" key="2">
    <citation type="submission" date="2024-06" db="EMBL/GenBank/DDBJ databases">
        <title>Caproicibacterium argilliputei sp. nov, a novel caproic acid producing anaerobic bacterium isolated from pit mud.</title>
        <authorList>
            <person name="Xia S."/>
        </authorList>
    </citation>
    <scope>NUCLEOTIDE SEQUENCE [LARGE SCALE GENOMIC DNA]</scope>
    <source>
        <strain evidence="2 3">ZCY20-5</strain>
    </source>
</reference>
<accession>A0AA97H168</accession>
<dbReference type="Proteomes" id="UP001300604">
    <property type="component" value="Chromosome"/>
</dbReference>
<keyword evidence="1" id="KW-1133">Transmembrane helix</keyword>
<keyword evidence="1" id="KW-0812">Transmembrane</keyword>
<dbReference type="RefSeq" id="WP_275843888.1">
    <property type="nucleotide sequence ID" value="NZ_CP135996.1"/>
</dbReference>
<feature type="transmembrane region" description="Helical" evidence="1">
    <location>
        <begin position="154"/>
        <end position="172"/>
    </location>
</feature>
<evidence type="ECO:0000313" key="2">
    <source>
        <dbReference type="EMBL" id="WOC31305.1"/>
    </source>
</evidence>
<protein>
    <submittedName>
        <fullName evidence="2">Folate family ECF transporter S component</fullName>
    </submittedName>
</protein>
<dbReference type="InterPro" id="IPR030949">
    <property type="entry name" value="ECF_S_folate_fam"/>
</dbReference>
<dbReference type="NCBIfam" id="TIGR04518">
    <property type="entry name" value="ECF_S_folT_fam"/>
    <property type="match status" value="1"/>
</dbReference>
<dbReference type="EMBL" id="CP135996">
    <property type="protein sequence ID" value="WOC31305.1"/>
    <property type="molecule type" value="Genomic_DNA"/>
</dbReference>
<name>A0AA97H168_9FIRM</name>
<evidence type="ECO:0000313" key="3">
    <source>
        <dbReference type="Proteomes" id="UP001300604"/>
    </source>
</evidence>
<dbReference type="GO" id="GO:0022857">
    <property type="term" value="F:transmembrane transporter activity"/>
    <property type="evidence" value="ECO:0007669"/>
    <property type="project" value="InterPro"/>
</dbReference>